<dbReference type="Proteomes" id="UP000275663">
    <property type="component" value="Chromosome"/>
</dbReference>
<dbReference type="InterPro" id="IPR000073">
    <property type="entry name" value="AB_hydrolase_1"/>
</dbReference>
<feature type="domain" description="AB hydrolase-1" evidence="6">
    <location>
        <begin position="84"/>
        <end position="453"/>
    </location>
</feature>
<evidence type="ECO:0000256" key="1">
    <source>
        <dbReference type="ARBA" id="ARBA00010088"/>
    </source>
</evidence>
<dbReference type="GO" id="GO:0008233">
    <property type="term" value="F:peptidase activity"/>
    <property type="evidence" value="ECO:0007669"/>
    <property type="project" value="InterPro"/>
</dbReference>
<evidence type="ECO:0000313" key="7">
    <source>
        <dbReference type="EMBL" id="AZP11391.1"/>
    </source>
</evidence>
<dbReference type="PANTHER" id="PTHR43248:SF29">
    <property type="entry name" value="TRIPEPTIDYL AMINOPEPTIDASE"/>
    <property type="match status" value="1"/>
</dbReference>
<accession>A0A3Q9BP74</accession>
<evidence type="ECO:0000259" key="6">
    <source>
        <dbReference type="Pfam" id="PF00561"/>
    </source>
</evidence>
<protein>
    <submittedName>
        <fullName evidence="7">Alpha/beta hydrolase</fullName>
    </submittedName>
</protein>
<dbReference type="PRINTS" id="PR00793">
    <property type="entry name" value="PROAMNOPTASE"/>
</dbReference>
<evidence type="ECO:0000313" key="8">
    <source>
        <dbReference type="Proteomes" id="UP000275663"/>
    </source>
</evidence>
<name>A0A3Q9BP74_9BURK</name>
<dbReference type="SUPFAM" id="SSF53474">
    <property type="entry name" value="alpha/beta-Hydrolases"/>
    <property type="match status" value="1"/>
</dbReference>
<evidence type="ECO:0000256" key="2">
    <source>
        <dbReference type="ARBA" id="ARBA00022729"/>
    </source>
</evidence>
<reference evidence="7 8" key="1">
    <citation type="journal article" date="2011" name="Int. J. Syst. Evol. Microbiol.">
        <title>Description of Undibacterium oligocarboniphilum sp. nov., isolated from purified water, and Undibacterium pigrum strain CCUG 49012 as the type strain of Undibacterium parvum sp. nov., and emended descriptions of the genus Undibacterium and the species Undibacterium pigrum.</title>
        <authorList>
            <person name="Eder W."/>
            <person name="Wanner G."/>
            <person name="Ludwig W."/>
            <person name="Busse H.J."/>
            <person name="Ziemke-Kageler F."/>
            <person name="Lang E."/>
        </authorList>
    </citation>
    <scope>NUCLEOTIDE SEQUENCE [LARGE SCALE GENOMIC DNA]</scope>
    <source>
        <strain evidence="7 8">DSM 23061</strain>
    </source>
</reference>
<evidence type="ECO:0000256" key="5">
    <source>
        <dbReference type="SAM" id="SignalP"/>
    </source>
</evidence>
<keyword evidence="8" id="KW-1185">Reference proteome</keyword>
<evidence type="ECO:0000256" key="4">
    <source>
        <dbReference type="SAM" id="MobiDB-lite"/>
    </source>
</evidence>
<dbReference type="InterPro" id="IPR002410">
    <property type="entry name" value="Peptidase_S33"/>
</dbReference>
<feature type="chain" id="PRO_5018673608" evidence="5">
    <location>
        <begin position="34"/>
        <end position="519"/>
    </location>
</feature>
<dbReference type="Gene3D" id="3.40.50.1820">
    <property type="entry name" value="alpha/beta hydrolase"/>
    <property type="match status" value="1"/>
</dbReference>
<keyword evidence="2 5" id="KW-0732">Signal</keyword>
<feature type="compositionally biased region" description="Polar residues" evidence="4">
    <location>
        <begin position="493"/>
        <end position="510"/>
    </location>
</feature>
<sequence length="519" mass="56195">MLNPIFYQGMSQLRFRLILLCLLPLLLVNVAEAATKACRHPDFPQEVQCGEILRPLNPAQPEGKKISIHYVVLPSQDRNKLPDAVFLLAGGPGQSAINVAGFGQAVLSRLNRRRDLVFVDQRGTGRSAPLHCPELEDASEVMDNQTMHKLAEHCMKNLQALPYGDLQYFSTSIAVQDLEAVRLAQAYGPINLVGASYGTRAGLEYLRQYPKAVRRLVLDGVTPPDMRLPSLDAQTALEGVFAACLKDTLCNQNYPDLAVRWKKLLHKLTPELASTPVSKISYTHPRLGNQITAPFTREALLGLVHKTLYSAASTAGLPYALTQAELGNINPLITLSNAFNLAGPGGIAYGMHFSVWCGEAYARPLAVAAKASVPADDFAVLSTGMYDKVCEKWPRATIPAEFFSVPTSKSPVLLLSGGIDPVTPSRHGAAVSTALGPQARHLAVENAGHGLLMHGCLRDVVYRYLNAKDDAEAVKVDANCLRQIPRPLAWQAPLTTSPEPNKSAAQNSAQPEVKPGVKP</sequence>
<dbReference type="InterPro" id="IPR029058">
    <property type="entry name" value="AB_hydrolase_fold"/>
</dbReference>
<dbReference type="OrthoDB" id="9796770at2"/>
<dbReference type="InterPro" id="IPR051601">
    <property type="entry name" value="Serine_prot/Carboxylest_S33"/>
</dbReference>
<organism evidence="7 8">
    <name type="scientific">Undibacterium parvum</name>
    <dbReference type="NCBI Taxonomy" id="401471"/>
    <lineage>
        <taxon>Bacteria</taxon>
        <taxon>Pseudomonadati</taxon>
        <taxon>Pseudomonadota</taxon>
        <taxon>Betaproteobacteria</taxon>
        <taxon>Burkholderiales</taxon>
        <taxon>Oxalobacteraceae</taxon>
        <taxon>Undibacterium</taxon>
    </lineage>
</organism>
<keyword evidence="3 7" id="KW-0378">Hydrolase</keyword>
<feature type="signal peptide" evidence="5">
    <location>
        <begin position="1"/>
        <end position="33"/>
    </location>
</feature>
<feature type="region of interest" description="Disordered" evidence="4">
    <location>
        <begin position="491"/>
        <end position="519"/>
    </location>
</feature>
<evidence type="ECO:0000256" key="3">
    <source>
        <dbReference type="ARBA" id="ARBA00022801"/>
    </source>
</evidence>
<dbReference type="AlphaFoldDB" id="A0A3Q9BP74"/>
<dbReference type="GO" id="GO:0006508">
    <property type="term" value="P:proteolysis"/>
    <property type="evidence" value="ECO:0007669"/>
    <property type="project" value="InterPro"/>
</dbReference>
<dbReference type="EMBL" id="CP034464">
    <property type="protein sequence ID" value="AZP11391.1"/>
    <property type="molecule type" value="Genomic_DNA"/>
</dbReference>
<dbReference type="RefSeq" id="WP_126126779.1">
    <property type="nucleotide sequence ID" value="NZ_CP034464.1"/>
</dbReference>
<dbReference type="Pfam" id="PF00561">
    <property type="entry name" value="Abhydrolase_1"/>
    <property type="match status" value="1"/>
</dbReference>
<dbReference type="PANTHER" id="PTHR43248">
    <property type="entry name" value="2-SUCCINYL-6-HYDROXY-2,4-CYCLOHEXADIENE-1-CARBOXYLATE SYNTHASE"/>
    <property type="match status" value="1"/>
</dbReference>
<comment type="similarity">
    <text evidence="1">Belongs to the peptidase S33 family.</text>
</comment>
<dbReference type="KEGG" id="upv:EJN92_04855"/>
<gene>
    <name evidence="7" type="ORF">EJN92_04855</name>
</gene>
<proteinExistence type="inferred from homology"/>